<sequence>MATDYDAPRRGESEDLPEDSLEELKAKRNDAQSGAVDTDEGEIADNFELPGADLSGEEMTVKVLPKQADEFTCSSCFLVHHRNRLAGERNGKYVCRDCAA</sequence>
<dbReference type="STRING" id="405564.SAMN04487905_105117"/>
<dbReference type="EMBL" id="FNJR01000005">
    <property type="protein sequence ID" value="SDP54241.1"/>
    <property type="molecule type" value="Genomic_DNA"/>
</dbReference>
<evidence type="ECO:0000313" key="2">
    <source>
        <dbReference type="EMBL" id="SDP54241.1"/>
    </source>
</evidence>
<name>A0A1H0TK92_9ACTN</name>
<evidence type="ECO:0008006" key="4">
    <source>
        <dbReference type="Google" id="ProtNLM"/>
    </source>
</evidence>
<feature type="compositionally biased region" description="Basic and acidic residues" evidence="1">
    <location>
        <begin position="1"/>
        <end position="13"/>
    </location>
</feature>
<dbReference type="AlphaFoldDB" id="A0A1H0TK92"/>
<evidence type="ECO:0000256" key="1">
    <source>
        <dbReference type="SAM" id="MobiDB-lite"/>
    </source>
</evidence>
<dbReference type="OrthoDB" id="4732434at2"/>
<dbReference type="InterPro" id="IPR025242">
    <property type="entry name" value="DUF4193"/>
</dbReference>
<protein>
    <recommendedName>
        <fullName evidence="4">DUF4193 domain-containing protein</fullName>
    </recommendedName>
</protein>
<feature type="region of interest" description="Disordered" evidence="1">
    <location>
        <begin position="1"/>
        <end position="43"/>
    </location>
</feature>
<gene>
    <name evidence="2" type="ORF">SAMN04487905_105117</name>
</gene>
<accession>A0A1H0TK92</accession>
<organism evidence="2 3">
    <name type="scientific">Actinopolyspora xinjiangensis</name>
    <dbReference type="NCBI Taxonomy" id="405564"/>
    <lineage>
        <taxon>Bacteria</taxon>
        <taxon>Bacillati</taxon>
        <taxon>Actinomycetota</taxon>
        <taxon>Actinomycetes</taxon>
        <taxon>Actinopolysporales</taxon>
        <taxon>Actinopolysporaceae</taxon>
        <taxon>Actinopolyspora</taxon>
    </lineage>
</organism>
<keyword evidence="3" id="KW-1185">Reference proteome</keyword>
<evidence type="ECO:0000313" key="3">
    <source>
        <dbReference type="Proteomes" id="UP000199497"/>
    </source>
</evidence>
<dbReference type="Pfam" id="PF13834">
    <property type="entry name" value="DUF4193"/>
    <property type="match status" value="1"/>
</dbReference>
<dbReference type="Proteomes" id="UP000199497">
    <property type="component" value="Unassembled WGS sequence"/>
</dbReference>
<proteinExistence type="predicted"/>
<reference evidence="3" key="1">
    <citation type="submission" date="2016-10" db="EMBL/GenBank/DDBJ databases">
        <authorList>
            <person name="Varghese N."/>
            <person name="Submissions S."/>
        </authorList>
    </citation>
    <scope>NUCLEOTIDE SEQUENCE [LARGE SCALE GENOMIC DNA]</scope>
    <source>
        <strain evidence="3">DSM 46732</strain>
    </source>
</reference>
<dbReference type="RefSeq" id="WP_092600731.1">
    <property type="nucleotide sequence ID" value="NZ_FNJR01000005.1"/>
</dbReference>